<dbReference type="Pfam" id="PF12169">
    <property type="entry name" value="DNA_pol3_gamma3"/>
    <property type="match status" value="1"/>
</dbReference>
<dbReference type="InterPro" id="IPR022754">
    <property type="entry name" value="DNA_pol_III_gamma-3"/>
</dbReference>
<dbReference type="GO" id="GO:0003887">
    <property type="term" value="F:DNA-directed DNA polymerase activity"/>
    <property type="evidence" value="ECO:0007669"/>
    <property type="project" value="UniProtKB-KW"/>
</dbReference>
<keyword evidence="15" id="KW-1185">Reference proteome</keyword>
<comment type="catalytic activity">
    <reaction evidence="10 11">
        <text>DNA(n) + a 2'-deoxyribonucleoside 5'-triphosphate = DNA(n+1) + diphosphate</text>
        <dbReference type="Rhea" id="RHEA:22508"/>
        <dbReference type="Rhea" id="RHEA-COMP:17339"/>
        <dbReference type="Rhea" id="RHEA-COMP:17340"/>
        <dbReference type="ChEBI" id="CHEBI:33019"/>
        <dbReference type="ChEBI" id="CHEBI:61560"/>
        <dbReference type="ChEBI" id="CHEBI:173112"/>
        <dbReference type="EC" id="2.7.7.7"/>
    </reaction>
</comment>
<evidence type="ECO:0000256" key="2">
    <source>
        <dbReference type="ARBA" id="ARBA00022679"/>
    </source>
</evidence>
<dbReference type="GO" id="GO:0005524">
    <property type="term" value="F:ATP binding"/>
    <property type="evidence" value="ECO:0007669"/>
    <property type="project" value="UniProtKB-KW"/>
</dbReference>
<sequence>MAPDESGDLPLPPDEGGGFFGAGPEAGAAGDTPVDTVAPRGSPYRVLARKYRPLNFDDLIGQDATIRILRRAFQLGRVAHAFMLTGVRGVGKTTTARIIARALNCIGADGKGGPTADPCGVCANCTAILADRHPDVLEMDAASRTGVDDIREIIEATRFRPMQARMKVFIIDEVHMLSRNAFNALLKTLEEPPEQVTFIFATTELRKVPVTVLSRCQRFDMRRVSQDILMQHFAAIARKESVAFSEDALSLIARAADGSVRDGLSLLDQAIAQGEGEGDGGGDVGSARDSDPAQGGTQGHRIEAAMVSDMLGLADRQLVFDLFEALMQGAAEQALTLTGQAYAQGADLGLLLTDLLDLVHTISRLKAIPALRTSRDLPEAERDRGASLADRLPNAELGRAWQILLKGVQEVEQAPDRRAAAEMVLIRLCYASSLPTPERAARLVMQLSSGESSGSERPGGETSMPGGSVGSGSGNVPSGNAPSGNDRAGDPYSGAGRSGPASPGDGSPHAGQDGSGPVGRGIGGGYPGGAGPGEGTRASLRLVANGGVVCAEEASPALDRSPEPYLPDAQPRPESGRERDDPAPLRSWREMVAFVARMAEPMLHGLLRHSAHLVRFDPPQVVLRLARGTPLRTEARLQALLERIYPGQWRVVLSQEEGEPTLDEQGAEIVALRREELHAHPLLKAILEVFPDARVGEPKDLSLDEYGLPPEDLEDLASWSAEPSVPDLDFAPLDADLMEDGDWHDLDGAF</sequence>
<evidence type="ECO:0000256" key="12">
    <source>
        <dbReference type="SAM" id="MobiDB-lite"/>
    </source>
</evidence>
<protein>
    <recommendedName>
        <fullName evidence="11">DNA polymerase III subunit gamma/tau</fullName>
        <ecNumber evidence="11">2.7.7.7</ecNumber>
    </recommendedName>
</protein>
<dbReference type="NCBIfam" id="TIGR02397">
    <property type="entry name" value="dnaX_nterm"/>
    <property type="match status" value="1"/>
</dbReference>
<evidence type="ECO:0000313" key="14">
    <source>
        <dbReference type="EMBL" id="GEL01284.1"/>
    </source>
</evidence>
<dbReference type="FunFam" id="3.40.50.300:FF:000014">
    <property type="entry name" value="DNA polymerase III subunit gamma/tau"/>
    <property type="match status" value="1"/>
</dbReference>
<comment type="caution">
    <text evidence="14">The sequence shown here is derived from an EMBL/GenBank/DDBJ whole genome shotgun (WGS) entry which is preliminary data.</text>
</comment>
<accession>A0A511BNQ4</accession>
<feature type="compositionally biased region" description="Low complexity" evidence="12">
    <location>
        <begin position="22"/>
        <end position="31"/>
    </location>
</feature>
<evidence type="ECO:0000256" key="4">
    <source>
        <dbReference type="ARBA" id="ARBA00022705"/>
    </source>
</evidence>
<dbReference type="SMART" id="SM00382">
    <property type="entry name" value="AAA"/>
    <property type="match status" value="1"/>
</dbReference>
<keyword evidence="5" id="KW-0479">Metal-binding</keyword>
<evidence type="ECO:0000256" key="7">
    <source>
        <dbReference type="ARBA" id="ARBA00022833"/>
    </source>
</evidence>
<dbReference type="PANTHER" id="PTHR11669">
    <property type="entry name" value="REPLICATION FACTOR C / DNA POLYMERASE III GAMMA-TAU SUBUNIT"/>
    <property type="match status" value="1"/>
</dbReference>
<evidence type="ECO:0000256" key="1">
    <source>
        <dbReference type="ARBA" id="ARBA00006360"/>
    </source>
</evidence>
<dbReference type="EMBL" id="BJVC01000001">
    <property type="protein sequence ID" value="GEL01284.1"/>
    <property type="molecule type" value="Genomic_DNA"/>
</dbReference>
<keyword evidence="3 11" id="KW-0548">Nucleotidyltransferase</keyword>
<feature type="compositionally biased region" description="Basic and acidic residues" evidence="12">
    <location>
        <begin position="574"/>
        <end position="584"/>
    </location>
</feature>
<dbReference type="Gene3D" id="1.10.8.60">
    <property type="match status" value="1"/>
</dbReference>
<dbReference type="FunFam" id="1.20.272.10:FF:000003">
    <property type="entry name" value="DNA polymerase III subunit gamma/tau"/>
    <property type="match status" value="1"/>
</dbReference>
<comment type="function">
    <text evidence="11">DNA polymerase III is a complex, multichain enzyme responsible for most of the replicative synthesis in bacteria. This DNA polymerase also exhibits 3' to 5' exonuclease activity.</text>
</comment>
<feature type="region of interest" description="Disordered" evidence="12">
    <location>
        <begin position="554"/>
        <end position="584"/>
    </location>
</feature>
<keyword evidence="6 11" id="KW-0547">Nucleotide-binding</keyword>
<reference evidence="14 15" key="1">
    <citation type="submission" date="2019-07" db="EMBL/GenBank/DDBJ databases">
        <title>Whole genome shotgun sequence of Swaminathania salitolerans NBRC 104436.</title>
        <authorList>
            <person name="Hosoyama A."/>
            <person name="Uohara A."/>
            <person name="Ohji S."/>
            <person name="Ichikawa N."/>
        </authorList>
    </citation>
    <scope>NUCLEOTIDE SEQUENCE [LARGE SCALE GENOMIC DNA]</scope>
    <source>
        <strain evidence="14 15">NBRC 104436</strain>
    </source>
</reference>
<comment type="similarity">
    <text evidence="1 11">Belongs to the DnaX/STICHEL family.</text>
</comment>
<dbReference type="InterPro" id="IPR045085">
    <property type="entry name" value="HLD_clamp_pol_III_gamma_tau"/>
</dbReference>
<evidence type="ECO:0000313" key="15">
    <source>
        <dbReference type="Proteomes" id="UP000321405"/>
    </source>
</evidence>
<feature type="compositionally biased region" description="Low complexity" evidence="12">
    <location>
        <begin position="448"/>
        <end position="466"/>
    </location>
</feature>
<dbReference type="Gene3D" id="1.20.272.10">
    <property type="match status" value="1"/>
</dbReference>
<keyword evidence="8 11" id="KW-0067">ATP-binding</keyword>
<dbReference type="Pfam" id="PF12362">
    <property type="entry name" value="DUF3646"/>
    <property type="match status" value="1"/>
</dbReference>
<comment type="subunit">
    <text evidence="11">DNA polymerase III contains a core (composed of alpha, epsilon and theta chains) that associates with a tau subunit. This core dimerizes to form the POLIII' complex. PolIII' associates with the gamma complex (composed of gamma, delta, delta', psi and chi chains) and with the beta chain to form the complete DNA polymerase III complex.</text>
</comment>
<dbReference type="SUPFAM" id="SSF48019">
    <property type="entry name" value="post-AAA+ oligomerization domain-like"/>
    <property type="match status" value="1"/>
</dbReference>
<gene>
    <name evidence="11" type="primary">dnaX</name>
    <name evidence="14" type="ORF">SSA02_04470</name>
</gene>
<evidence type="ECO:0000256" key="11">
    <source>
        <dbReference type="RuleBase" id="RU364063"/>
    </source>
</evidence>
<dbReference type="InterPro" id="IPR003593">
    <property type="entry name" value="AAA+_ATPase"/>
</dbReference>
<feature type="compositionally biased region" description="Low complexity" evidence="12">
    <location>
        <begin position="474"/>
        <end position="511"/>
    </location>
</feature>
<proteinExistence type="inferred from homology"/>
<dbReference type="CDD" id="cd18137">
    <property type="entry name" value="HLD_clamp_pol_III_gamma_tau"/>
    <property type="match status" value="1"/>
</dbReference>
<keyword evidence="7" id="KW-0862">Zinc</keyword>
<dbReference type="InterPro" id="IPR008921">
    <property type="entry name" value="DNA_pol3_clamp-load_cplx_C"/>
</dbReference>
<dbReference type="GO" id="GO:0046872">
    <property type="term" value="F:metal ion binding"/>
    <property type="evidence" value="ECO:0007669"/>
    <property type="project" value="UniProtKB-KW"/>
</dbReference>
<evidence type="ECO:0000256" key="9">
    <source>
        <dbReference type="ARBA" id="ARBA00022932"/>
    </source>
</evidence>
<dbReference type="Proteomes" id="UP000321405">
    <property type="component" value="Unassembled WGS sequence"/>
</dbReference>
<feature type="region of interest" description="Disordered" evidence="12">
    <location>
        <begin position="276"/>
        <end position="298"/>
    </location>
</feature>
<evidence type="ECO:0000259" key="13">
    <source>
        <dbReference type="SMART" id="SM00382"/>
    </source>
</evidence>
<dbReference type="OrthoDB" id="9810148at2"/>
<feature type="region of interest" description="Disordered" evidence="12">
    <location>
        <begin position="447"/>
        <end position="533"/>
    </location>
</feature>
<evidence type="ECO:0000256" key="5">
    <source>
        <dbReference type="ARBA" id="ARBA00022723"/>
    </source>
</evidence>
<dbReference type="Pfam" id="PF22608">
    <property type="entry name" value="DNAX_ATPase_lid"/>
    <property type="match status" value="1"/>
</dbReference>
<evidence type="ECO:0000256" key="3">
    <source>
        <dbReference type="ARBA" id="ARBA00022695"/>
    </source>
</evidence>
<evidence type="ECO:0000256" key="8">
    <source>
        <dbReference type="ARBA" id="ARBA00022840"/>
    </source>
</evidence>
<feature type="domain" description="AAA+ ATPase" evidence="13">
    <location>
        <begin position="78"/>
        <end position="225"/>
    </location>
</feature>
<dbReference type="AlphaFoldDB" id="A0A511BNQ4"/>
<dbReference type="InterPro" id="IPR027417">
    <property type="entry name" value="P-loop_NTPase"/>
</dbReference>
<dbReference type="NCBIfam" id="NF006585">
    <property type="entry name" value="PRK09111.1"/>
    <property type="match status" value="1"/>
</dbReference>
<dbReference type="PANTHER" id="PTHR11669:SF0">
    <property type="entry name" value="PROTEIN STICHEL-LIKE 2"/>
    <property type="match status" value="1"/>
</dbReference>
<dbReference type="InterPro" id="IPR012763">
    <property type="entry name" value="DNA_pol_III_sug/sutau_N"/>
</dbReference>
<evidence type="ECO:0000256" key="10">
    <source>
        <dbReference type="ARBA" id="ARBA00049244"/>
    </source>
</evidence>
<evidence type="ECO:0000256" key="6">
    <source>
        <dbReference type="ARBA" id="ARBA00022741"/>
    </source>
</evidence>
<dbReference type="CDD" id="cd00009">
    <property type="entry name" value="AAA"/>
    <property type="match status" value="1"/>
</dbReference>
<dbReference type="InterPro" id="IPR022107">
    <property type="entry name" value="DNA_pol_III_gamma/tau_C"/>
</dbReference>
<keyword evidence="2 11" id="KW-0808">Transferase</keyword>
<dbReference type="EC" id="2.7.7.7" evidence="11"/>
<name>A0A511BNQ4_9PROT</name>
<dbReference type="GO" id="GO:0006261">
    <property type="term" value="P:DNA-templated DNA replication"/>
    <property type="evidence" value="ECO:0007669"/>
    <property type="project" value="TreeGrafter"/>
</dbReference>
<dbReference type="Pfam" id="PF13177">
    <property type="entry name" value="DNA_pol3_delta2"/>
    <property type="match status" value="1"/>
</dbReference>
<dbReference type="Gene3D" id="3.40.50.300">
    <property type="entry name" value="P-loop containing nucleotide triphosphate hydrolases"/>
    <property type="match status" value="1"/>
</dbReference>
<keyword evidence="4 11" id="KW-0235">DNA replication</keyword>
<dbReference type="GO" id="GO:0009360">
    <property type="term" value="C:DNA polymerase III complex"/>
    <property type="evidence" value="ECO:0007669"/>
    <property type="project" value="InterPro"/>
</dbReference>
<organism evidence="14 15">
    <name type="scientific">Swaminathania salitolerans</name>
    <dbReference type="NCBI Taxonomy" id="182838"/>
    <lineage>
        <taxon>Bacteria</taxon>
        <taxon>Pseudomonadati</taxon>
        <taxon>Pseudomonadota</taxon>
        <taxon>Alphaproteobacteria</taxon>
        <taxon>Acetobacterales</taxon>
        <taxon>Acetobacteraceae</taxon>
        <taxon>Swaminathania</taxon>
    </lineage>
</organism>
<dbReference type="GO" id="GO:0003677">
    <property type="term" value="F:DNA binding"/>
    <property type="evidence" value="ECO:0007669"/>
    <property type="project" value="InterPro"/>
</dbReference>
<feature type="region of interest" description="Disordered" evidence="12">
    <location>
        <begin position="1"/>
        <end position="35"/>
    </location>
</feature>
<keyword evidence="9 11" id="KW-0239">DNA-directed DNA polymerase</keyword>
<feature type="compositionally biased region" description="Gly residues" evidence="12">
    <location>
        <begin position="513"/>
        <end position="533"/>
    </location>
</feature>
<dbReference type="InterPro" id="IPR050238">
    <property type="entry name" value="DNA_Rep/Repair_Clamp_Loader"/>
</dbReference>
<dbReference type="SUPFAM" id="SSF52540">
    <property type="entry name" value="P-loop containing nucleoside triphosphate hydrolases"/>
    <property type="match status" value="1"/>
</dbReference>